<evidence type="ECO:0000256" key="2">
    <source>
        <dbReference type="SAM" id="SignalP"/>
    </source>
</evidence>
<evidence type="ECO:0008006" key="5">
    <source>
        <dbReference type="Google" id="ProtNLM"/>
    </source>
</evidence>
<dbReference type="InterPro" id="IPR006597">
    <property type="entry name" value="Sel1-like"/>
</dbReference>
<dbReference type="InterPro" id="IPR011990">
    <property type="entry name" value="TPR-like_helical_dom_sf"/>
</dbReference>
<keyword evidence="4" id="KW-1185">Reference proteome</keyword>
<comment type="similarity">
    <text evidence="1">Belongs to the sel-1 family.</text>
</comment>
<dbReference type="EMBL" id="JAGTXO010000039">
    <property type="protein sequence ID" value="KAG8459561.1"/>
    <property type="molecule type" value="Genomic_DNA"/>
</dbReference>
<dbReference type="OrthoDB" id="10584239at2759"/>
<dbReference type="SUPFAM" id="SSF81901">
    <property type="entry name" value="HCP-like"/>
    <property type="match status" value="2"/>
</dbReference>
<evidence type="ECO:0000313" key="4">
    <source>
        <dbReference type="Proteomes" id="UP000751190"/>
    </source>
</evidence>
<sequence>MAPRGVARRALACALVCAVAAEPASPLLDVRPLSAIHPAGESGWQADASAVFRGDLETARPAAADVRTLVDRLSEAATRGEARALSALGVVQLYGVVDSARELELAPFHPLFNALRRFELAPTLRPNATAAIALLRAAAQLGDATALSTLGVLLGSTALTDAYGADVGALLPPDATASTQHLARAAAAGDPIAASIMGTRAMADGECDAAAAIFEMGARSAVERASAVGSRALDNAMPNLARPSTARMRAGEIAELRAWADKLGTPPTRDALDAALTYAQLCVEGAHGLARNLTRARHYYERAAAAGEGGAHVALGLLALGADAPAKSARDDEANVRAAIEHLSIGIERAWSGVEKAMGWAALGQLALEGRGVARSDAIALRCFREAAATGYLEGFFNLAAMHYAGRGVARDVGVAVALLAEAAGSGHLPSMHLLGAIIRRGEAGARDCARASALLQPVALRHEMVHGAEQAAVRAARKWDHQRALLRSEPLAMAGVPGALRRTAEAYEGLAAVAEHEGDRERAERLRGAALARYERAASGQGGESSRWAMFAATRLWRREATHKAATHPKEAAALRAAAESVYAELEAEGFEEARWQRLTMRVRGELGAPDLRAIEGECARVLLQPRQPWSAATVRTLRYAGLWALAAFARWGRWALLWAALATANSFVGAFLRPSTARDALLRLRREELAASAAGATRGMLARESAPALFGVIDTALEQAGWRVHRPTPRQAA</sequence>
<feature type="signal peptide" evidence="2">
    <location>
        <begin position="1"/>
        <end position="21"/>
    </location>
</feature>
<organism evidence="3 4">
    <name type="scientific">Diacronema lutheri</name>
    <name type="common">Unicellular marine alga</name>
    <name type="synonym">Monochrysis lutheri</name>
    <dbReference type="NCBI Taxonomy" id="2081491"/>
    <lineage>
        <taxon>Eukaryota</taxon>
        <taxon>Haptista</taxon>
        <taxon>Haptophyta</taxon>
        <taxon>Pavlovophyceae</taxon>
        <taxon>Pavlovales</taxon>
        <taxon>Pavlovaceae</taxon>
        <taxon>Diacronema</taxon>
    </lineage>
</organism>
<dbReference type="Gene3D" id="1.25.40.10">
    <property type="entry name" value="Tetratricopeptide repeat domain"/>
    <property type="match status" value="2"/>
</dbReference>
<dbReference type="GO" id="GO:0036503">
    <property type="term" value="P:ERAD pathway"/>
    <property type="evidence" value="ECO:0007669"/>
    <property type="project" value="TreeGrafter"/>
</dbReference>
<gene>
    <name evidence="3" type="ORF">KFE25_000917</name>
</gene>
<evidence type="ECO:0000256" key="1">
    <source>
        <dbReference type="ARBA" id="ARBA00038101"/>
    </source>
</evidence>
<name>A0A8J6C5V8_DIALT</name>
<keyword evidence="2" id="KW-0732">Signal</keyword>
<dbReference type="SMART" id="SM00671">
    <property type="entry name" value="SEL1"/>
    <property type="match status" value="4"/>
</dbReference>
<dbReference type="PANTHER" id="PTHR11102:SF147">
    <property type="entry name" value="SEL1L ADAPTOR SUBUNIT OF ERAD E3 UBIQUITIN LIGASE"/>
    <property type="match status" value="1"/>
</dbReference>
<proteinExistence type="inferred from homology"/>
<dbReference type="GO" id="GO:0005789">
    <property type="term" value="C:endoplasmic reticulum membrane"/>
    <property type="evidence" value="ECO:0007669"/>
    <property type="project" value="TreeGrafter"/>
</dbReference>
<feature type="chain" id="PRO_5035259799" description="Sel1 repeat family protein" evidence="2">
    <location>
        <begin position="22"/>
        <end position="735"/>
    </location>
</feature>
<accession>A0A8J6C5V8</accession>
<evidence type="ECO:0000313" key="3">
    <source>
        <dbReference type="EMBL" id="KAG8459561.1"/>
    </source>
</evidence>
<dbReference type="AlphaFoldDB" id="A0A8J6C5V8"/>
<reference evidence="3" key="1">
    <citation type="submission" date="2021-05" db="EMBL/GenBank/DDBJ databases">
        <title>The genome of the haptophyte Pavlova lutheri (Diacronema luteri, Pavlovales) - a model for lipid biosynthesis in eukaryotic algae.</title>
        <authorList>
            <person name="Hulatt C.J."/>
            <person name="Posewitz M.C."/>
        </authorList>
    </citation>
    <scope>NUCLEOTIDE SEQUENCE</scope>
    <source>
        <strain evidence="3">NIVA-4/92</strain>
    </source>
</reference>
<dbReference type="PANTHER" id="PTHR11102">
    <property type="entry name" value="SEL-1-LIKE PROTEIN"/>
    <property type="match status" value="1"/>
</dbReference>
<comment type="caution">
    <text evidence="3">The sequence shown here is derived from an EMBL/GenBank/DDBJ whole genome shotgun (WGS) entry which is preliminary data.</text>
</comment>
<dbReference type="Pfam" id="PF08238">
    <property type="entry name" value="Sel1"/>
    <property type="match status" value="4"/>
</dbReference>
<dbReference type="Proteomes" id="UP000751190">
    <property type="component" value="Unassembled WGS sequence"/>
</dbReference>
<protein>
    <recommendedName>
        <fullName evidence="5">Sel1 repeat family protein</fullName>
    </recommendedName>
</protein>
<dbReference type="InterPro" id="IPR050767">
    <property type="entry name" value="Sel1_AlgK"/>
</dbReference>